<name>A0A5K7ZT12_9BACT</name>
<dbReference type="InterPro" id="IPR043129">
    <property type="entry name" value="ATPase_NBD"/>
</dbReference>
<evidence type="ECO:0000313" key="4">
    <source>
        <dbReference type="EMBL" id="BBO83361.1"/>
    </source>
</evidence>
<dbReference type="AlphaFoldDB" id="A0A5K7ZT12"/>
<dbReference type="InterPro" id="IPR002821">
    <property type="entry name" value="Hydantoinase_A"/>
</dbReference>
<proteinExistence type="predicted"/>
<dbReference type="GO" id="GO:0017168">
    <property type="term" value="F:5-oxoprolinase (ATP-hydrolyzing) activity"/>
    <property type="evidence" value="ECO:0007669"/>
    <property type="project" value="TreeGrafter"/>
</dbReference>
<sequence>MKYKLGIDVGGTFTDFLLVDENGDHNIFKSLTTPKNPFSGVNDGLNKIAEFTSKTNGDFLSSLELIVHGTTITTNATLTRNGVKTAFITTKGFRDILNMRRGLRSRQYDSRYEPPPEFIKRRDIFTVTERVDCKGNILESIDDEEMRDIIERIKKDGGYKAIGVSTLFSYVNPENEKKIGKMLREAFPDVYVSLSHEILPQVRFYERNSTIALNAYVGPILSAYLDRAEGGLQKDGFEGLLLIMQSNGGVMSPEMSSRFAVNTLLSGPAGGPVAGQFVSGIHGLNNIITVDMGGTSFDVCLIKDGQPAITTEGDIGGYRIALPTLYIETIGAGGGSIASVDSAGLLQVGPQSAGAAPGPACYGLGGTEPTVTDADLILGYLSPDYFHGGDLMLDKNAAVKAIDEKVAQRLGITVNEAANGIYQMINSNMAMGVKLVSVSKGHNPMDFAMVVAGGAGPIHAAPIAKEMDIPLIIVPRGSSVFCASGMLMSDLKHDYVTTYTSEFSKIDIDRVNQICQKLLAEARETLQKEGIRPENIINYFSADIRYLGQFNEVNIDLSFKESELFGEDNIKYLNKLFHKTHDSLYGYSLPNAELELINIRLQAVGKTEKPAFRESPRQSSDASHALKNNRQVFFYGKFMSTPVYDGLLLKHGNIVFGPAIVEEPTTTIVVPPDFDLTCDSHDNYLLYRKDQNLEAVISILKERLQ</sequence>
<dbReference type="KEGG" id="dov:DSCO28_39270"/>
<dbReference type="Pfam" id="PF19278">
    <property type="entry name" value="Hydant_A_C"/>
    <property type="match status" value="1"/>
</dbReference>
<protein>
    <submittedName>
        <fullName evidence="4">N-methylhydantoinase A</fullName>
    </submittedName>
</protein>
<evidence type="ECO:0000313" key="5">
    <source>
        <dbReference type="Proteomes" id="UP000425960"/>
    </source>
</evidence>
<feature type="domain" description="Acetophenone carboxylase-like C-terminal" evidence="3">
    <location>
        <begin position="510"/>
        <end position="681"/>
    </location>
</feature>
<dbReference type="PANTHER" id="PTHR11365">
    <property type="entry name" value="5-OXOPROLINASE RELATED"/>
    <property type="match status" value="1"/>
</dbReference>
<dbReference type="GO" id="GO:0005829">
    <property type="term" value="C:cytosol"/>
    <property type="evidence" value="ECO:0007669"/>
    <property type="project" value="TreeGrafter"/>
</dbReference>
<dbReference type="PANTHER" id="PTHR11365:SF23">
    <property type="entry name" value="HYPOTHETICAL 5-OXOPROLINASE (EUROFUNG)-RELATED"/>
    <property type="match status" value="1"/>
</dbReference>
<evidence type="ECO:0000259" key="1">
    <source>
        <dbReference type="Pfam" id="PF01968"/>
    </source>
</evidence>
<dbReference type="RefSeq" id="WP_155323602.1">
    <property type="nucleotide sequence ID" value="NZ_AP021876.1"/>
</dbReference>
<evidence type="ECO:0000259" key="2">
    <source>
        <dbReference type="Pfam" id="PF05378"/>
    </source>
</evidence>
<organism evidence="4 5">
    <name type="scientific">Desulfosarcina ovata subsp. sediminis</name>
    <dbReference type="NCBI Taxonomy" id="885957"/>
    <lineage>
        <taxon>Bacteria</taxon>
        <taxon>Pseudomonadati</taxon>
        <taxon>Thermodesulfobacteriota</taxon>
        <taxon>Desulfobacteria</taxon>
        <taxon>Desulfobacterales</taxon>
        <taxon>Desulfosarcinaceae</taxon>
        <taxon>Desulfosarcina</taxon>
    </lineage>
</organism>
<evidence type="ECO:0000259" key="3">
    <source>
        <dbReference type="Pfam" id="PF19278"/>
    </source>
</evidence>
<gene>
    <name evidence="4" type="primary">hyuA_1</name>
    <name evidence="4" type="ORF">DSCO28_39270</name>
</gene>
<dbReference type="InterPro" id="IPR045079">
    <property type="entry name" value="Oxoprolinase-like"/>
</dbReference>
<dbReference type="Pfam" id="PF05378">
    <property type="entry name" value="Hydant_A_N"/>
    <property type="match status" value="1"/>
</dbReference>
<dbReference type="InterPro" id="IPR049517">
    <property type="entry name" value="ACX-like_C"/>
</dbReference>
<feature type="domain" description="Hydantoinase/oxoprolinase N-terminal" evidence="2">
    <location>
        <begin position="5"/>
        <end position="186"/>
    </location>
</feature>
<dbReference type="EMBL" id="AP021876">
    <property type="protein sequence ID" value="BBO83361.1"/>
    <property type="molecule type" value="Genomic_DNA"/>
</dbReference>
<accession>A0A5K7ZT12</accession>
<dbReference type="GO" id="GO:0006749">
    <property type="term" value="P:glutathione metabolic process"/>
    <property type="evidence" value="ECO:0007669"/>
    <property type="project" value="TreeGrafter"/>
</dbReference>
<feature type="domain" description="Hydantoinase A/oxoprolinase" evidence="1">
    <location>
        <begin position="207"/>
        <end position="494"/>
    </location>
</feature>
<dbReference type="SUPFAM" id="SSF53067">
    <property type="entry name" value="Actin-like ATPase domain"/>
    <property type="match status" value="1"/>
</dbReference>
<dbReference type="Proteomes" id="UP000425960">
    <property type="component" value="Chromosome"/>
</dbReference>
<dbReference type="Pfam" id="PF01968">
    <property type="entry name" value="Hydantoinase_A"/>
    <property type="match status" value="1"/>
</dbReference>
<reference evidence="4 5" key="1">
    <citation type="submission" date="2019-11" db="EMBL/GenBank/DDBJ databases">
        <title>Comparative genomics of hydrocarbon-degrading Desulfosarcina strains.</title>
        <authorList>
            <person name="Watanabe M."/>
            <person name="Kojima H."/>
            <person name="Fukui M."/>
        </authorList>
    </citation>
    <scope>NUCLEOTIDE SEQUENCE [LARGE SCALE GENOMIC DNA]</scope>
    <source>
        <strain evidence="4 5">28bB2T</strain>
    </source>
</reference>
<dbReference type="InterPro" id="IPR008040">
    <property type="entry name" value="Hydant_A_N"/>
</dbReference>